<reference evidence="2 3" key="1">
    <citation type="submission" date="2024-09" db="EMBL/GenBank/DDBJ databases">
        <authorList>
            <person name="Sun Q."/>
            <person name="Mori K."/>
        </authorList>
    </citation>
    <scope>NUCLEOTIDE SEQUENCE [LARGE SCALE GENOMIC DNA]</scope>
    <source>
        <strain evidence="2 3">CECT 8726</strain>
    </source>
</reference>
<feature type="domain" description="EfeO-type cupredoxin-like" evidence="1">
    <location>
        <begin position="17"/>
        <end position="113"/>
    </location>
</feature>
<accession>A0ABV5JAE1</accession>
<dbReference type="PANTHER" id="PTHR36507:SF1">
    <property type="entry name" value="BLL1555 PROTEIN"/>
    <property type="match status" value="1"/>
</dbReference>
<dbReference type="InterPro" id="IPR035668">
    <property type="entry name" value="Amicyanin"/>
</dbReference>
<dbReference type="InterPro" id="IPR052721">
    <property type="entry name" value="ET_Amicyanin"/>
</dbReference>
<dbReference type="InterPro" id="IPR008972">
    <property type="entry name" value="Cupredoxin"/>
</dbReference>
<dbReference type="EMBL" id="JBHMEA010000007">
    <property type="protein sequence ID" value="MFB9230422.1"/>
    <property type="molecule type" value="Genomic_DNA"/>
</dbReference>
<sequence>MRQVSRRQILTNAMALPIALAVFSRQGRAHESSKLHEVDIVNFAFVPETISVHPGDRIVWTNRDLSPHTATAESGDWDTGELGQGQSAELAVTEDMVGSFFCTFHPNMKGQLVLS</sequence>
<evidence type="ECO:0000313" key="3">
    <source>
        <dbReference type="Proteomes" id="UP001589683"/>
    </source>
</evidence>
<keyword evidence="3" id="KW-1185">Reference proteome</keyword>
<protein>
    <submittedName>
        <fullName evidence="2">Cupredoxin family copper-binding protein</fullName>
    </submittedName>
</protein>
<proteinExistence type="predicted"/>
<evidence type="ECO:0000313" key="2">
    <source>
        <dbReference type="EMBL" id="MFB9230422.1"/>
    </source>
</evidence>
<dbReference type="Pfam" id="PF13473">
    <property type="entry name" value="Cupredoxin_1"/>
    <property type="match status" value="1"/>
</dbReference>
<dbReference type="RefSeq" id="WP_213887674.1">
    <property type="nucleotide sequence ID" value="NZ_JAGFNU010000001.1"/>
</dbReference>
<dbReference type="PANTHER" id="PTHR36507">
    <property type="entry name" value="BLL1555 PROTEIN"/>
    <property type="match status" value="1"/>
</dbReference>
<name>A0ABV5JAE1_9RHOB</name>
<dbReference type="InterPro" id="IPR028096">
    <property type="entry name" value="EfeO_Cupredoxin"/>
</dbReference>
<comment type="caution">
    <text evidence="2">The sequence shown here is derived from an EMBL/GenBank/DDBJ whole genome shotgun (WGS) entry which is preliminary data.</text>
</comment>
<dbReference type="Proteomes" id="UP001589683">
    <property type="component" value="Unassembled WGS sequence"/>
</dbReference>
<organism evidence="2 3">
    <name type="scientific">Pseudohalocynthiibacter aestuariivivens</name>
    <dbReference type="NCBI Taxonomy" id="1591409"/>
    <lineage>
        <taxon>Bacteria</taxon>
        <taxon>Pseudomonadati</taxon>
        <taxon>Pseudomonadota</taxon>
        <taxon>Alphaproteobacteria</taxon>
        <taxon>Rhodobacterales</taxon>
        <taxon>Paracoccaceae</taxon>
        <taxon>Pseudohalocynthiibacter</taxon>
    </lineage>
</organism>
<dbReference type="CDD" id="cd13921">
    <property type="entry name" value="Amicyanin"/>
    <property type="match status" value="1"/>
</dbReference>
<dbReference type="SUPFAM" id="SSF49503">
    <property type="entry name" value="Cupredoxins"/>
    <property type="match status" value="1"/>
</dbReference>
<dbReference type="Gene3D" id="2.60.40.420">
    <property type="entry name" value="Cupredoxins - blue copper proteins"/>
    <property type="match status" value="1"/>
</dbReference>
<gene>
    <name evidence="2" type="ORF">ACFFUT_01315</name>
</gene>
<evidence type="ECO:0000259" key="1">
    <source>
        <dbReference type="Pfam" id="PF13473"/>
    </source>
</evidence>